<dbReference type="RefSeq" id="WP_204131185.1">
    <property type="nucleotide sequence ID" value="NZ_JAFDVD010000009.1"/>
</dbReference>
<organism evidence="1 2">
    <name type="scientific">Phycicoccus sonneratiae</name>
    <dbReference type="NCBI Taxonomy" id="2807628"/>
    <lineage>
        <taxon>Bacteria</taxon>
        <taxon>Bacillati</taxon>
        <taxon>Actinomycetota</taxon>
        <taxon>Actinomycetes</taxon>
        <taxon>Micrococcales</taxon>
        <taxon>Intrasporangiaceae</taxon>
        <taxon>Phycicoccus</taxon>
    </lineage>
</organism>
<proteinExistence type="predicted"/>
<dbReference type="Gene3D" id="3.40.50.720">
    <property type="entry name" value="NAD(P)-binding Rossmann-like Domain"/>
    <property type="match status" value="1"/>
</dbReference>
<evidence type="ECO:0000313" key="2">
    <source>
        <dbReference type="Proteomes" id="UP001430172"/>
    </source>
</evidence>
<reference evidence="1" key="1">
    <citation type="submission" date="2021-02" db="EMBL/GenBank/DDBJ databases">
        <title>Phycicoccus sp. MQZ13P-5T, whole genome shotgun sequence.</title>
        <authorList>
            <person name="Tuo L."/>
        </authorList>
    </citation>
    <scope>NUCLEOTIDE SEQUENCE</scope>
    <source>
        <strain evidence="1">MQZ13P-5</strain>
    </source>
</reference>
<keyword evidence="2" id="KW-1185">Reference proteome</keyword>
<protein>
    <recommendedName>
        <fullName evidence="3">Bacteriocin biosynthesis cyclodehydratase domain-containing protein</fullName>
    </recommendedName>
</protein>
<accession>A0ABS2CNI4</accession>
<comment type="caution">
    <text evidence="1">The sequence shown here is derived from an EMBL/GenBank/DDBJ whole genome shotgun (WGS) entry which is preliminary data.</text>
</comment>
<gene>
    <name evidence="1" type="ORF">JQN70_10025</name>
</gene>
<dbReference type="Proteomes" id="UP001430172">
    <property type="component" value="Unassembled WGS sequence"/>
</dbReference>
<sequence length="182" mass="18026">MDAARGPVVVDGWGRLADEVSAQLRRCRVEVRAGAHAADAAELALAAGSPAPSAVVLVSDGHRPGWVDAPSLAAPWESAGVPVLPLAGGDGSVVVGPLVVPGRSPCLGCAAGAVPRPGPRAADPPTVVLAAAVAVVVTFAVGRGDLSLAGVSTEVGPRGTSVLHRVWTSRPGCRCSSVRMAG</sequence>
<evidence type="ECO:0000313" key="1">
    <source>
        <dbReference type="EMBL" id="MBM6400721.1"/>
    </source>
</evidence>
<dbReference type="EMBL" id="JAFDVD010000009">
    <property type="protein sequence ID" value="MBM6400721.1"/>
    <property type="molecule type" value="Genomic_DNA"/>
</dbReference>
<name>A0ABS2CNI4_9MICO</name>
<evidence type="ECO:0008006" key="3">
    <source>
        <dbReference type="Google" id="ProtNLM"/>
    </source>
</evidence>